<feature type="compositionally biased region" description="Polar residues" evidence="1">
    <location>
        <begin position="81"/>
        <end position="105"/>
    </location>
</feature>
<dbReference type="InParanoid" id="A0A165AQM5"/>
<dbReference type="AlphaFoldDB" id="A0A165AQM5"/>
<proteinExistence type="predicted"/>
<name>A0A165AQM5_9APHY</name>
<dbReference type="GeneID" id="63830725"/>
<dbReference type="Proteomes" id="UP000076871">
    <property type="component" value="Unassembled WGS sequence"/>
</dbReference>
<evidence type="ECO:0000313" key="3">
    <source>
        <dbReference type="Proteomes" id="UP000076871"/>
    </source>
</evidence>
<evidence type="ECO:0000313" key="2">
    <source>
        <dbReference type="EMBL" id="KZS99463.1"/>
    </source>
</evidence>
<feature type="compositionally biased region" description="Basic and acidic residues" evidence="1">
    <location>
        <begin position="222"/>
        <end position="234"/>
    </location>
</feature>
<sequence length="242" mass="26125">MSMNAYSNASSMWTGQQLTSQWDASNAYALTNMTNLHPLMQSSESLFYGVGPSMINLSMDGLPEVDFDIPNLAFPPASLPTAPSIQEASRSDSNSTSALSTLTPALMTQPTASAVSSTMARQCMQVPSPEALPGAQDEQGSSPEAPVVNPIEAISDSTPITTAPRRSHRAGQDEESATPLSEQGRPKRRSKKPAHADAMPPWQQKMLPSVEGRQAGRTRQIVSEKEKKNENDGRTRKKLKTK</sequence>
<dbReference type="RefSeq" id="XP_040757204.1">
    <property type="nucleotide sequence ID" value="XM_040913697.1"/>
</dbReference>
<evidence type="ECO:0000256" key="1">
    <source>
        <dbReference type="SAM" id="MobiDB-lite"/>
    </source>
</evidence>
<accession>A0A165AQM5</accession>
<protein>
    <submittedName>
        <fullName evidence="2">Uncharacterized protein</fullName>
    </submittedName>
</protein>
<feature type="region of interest" description="Disordered" evidence="1">
    <location>
        <begin position="129"/>
        <end position="242"/>
    </location>
</feature>
<dbReference type="EMBL" id="KV427866">
    <property type="protein sequence ID" value="KZS99463.1"/>
    <property type="molecule type" value="Genomic_DNA"/>
</dbReference>
<feature type="region of interest" description="Disordered" evidence="1">
    <location>
        <begin position="78"/>
        <end position="105"/>
    </location>
</feature>
<organism evidence="2 3">
    <name type="scientific">Laetiporus sulphureus 93-53</name>
    <dbReference type="NCBI Taxonomy" id="1314785"/>
    <lineage>
        <taxon>Eukaryota</taxon>
        <taxon>Fungi</taxon>
        <taxon>Dikarya</taxon>
        <taxon>Basidiomycota</taxon>
        <taxon>Agaricomycotina</taxon>
        <taxon>Agaricomycetes</taxon>
        <taxon>Polyporales</taxon>
        <taxon>Laetiporus</taxon>
    </lineage>
</organism>
<gene>
    <name evidence="2" type="ORF">LAESUDRAFT_765507</name>
</gene>
<keyword evidence="3" id="KW-1185">Reference proteome</keyword>
<reference evidence="2 3" key="1">
    <citation type="journal article" date="2016" name="Mol. Biol. Evol.">
        <title>Comparative Genomics of Early-Diverging Mushroom-Forming Fungi Provides Insights into the Origins of Lignocellulose Decay Capabilities.</title>
        <authorList>
            <person name="Nagy L.G."/>
            <person name="Riley R."/>
            <person name="Tritt A."/>
            <person name="Adam C."/>
            <person name="Daum C."/>
            <person name="Floudas D."/>
            <person name="Sun H."/>
            <person name="Yadav J.S."/>
            <person name="Pangilinan J."/>
            <person name="Larsson K.H."/>
            <person name="Matsuura K."/>
            <person name="Barry K."/>
            <person name="Labutti K."/>
            <person name="Kuo R."/>
            <person name="Ohm R.A."/>
            <person name="Bhattacharya S.S."/>
            <person name="Shirouzu T."/>
            <person name="Yoshinaga Y."/>
            <person name="Martin F.M."/>
            <person name="Grigoriev I.V."/>
            <person name="Hibbett D.S."/>
        </authorList>
    </citation>
    <scope>NUCLEOTIDE SEQUENCE [LARGE SCALE GENOMIC DNA]</scope>
    <source>
        <strain evidence="2 3">93-53</strain>
    </source>
</reference>